<dbReference type="GO" id="GO:0005737">
    <property type="term" value="C:cytoplasm"/>
    <property type="evidence" value="ECO:0007669"/>
    <property type="project" value="TreeGrafter"/>
</dbReference>
<feature type="domain" description="GST N-terminal" evidence="1">
    <location>
        <begin position="2"/>
        <end position="87"/>
    </location>
</feature>
<dbReference type="EMBL" id="VLLK01000001">
    <property type="protein sequence ID" value="TWJ08956.1"/>
    <property type="molecule type" value="Genomic_DNA"/>
</dbReference>
<evidence type="ECO:0000313" key="4">
    <source>
        <dbReference type="Proteomes" id="UP000320547"/>
    </source>
</evidence>
<organism evidence="3 4">
    <name type="scientific">Altererythrobacter ishigakiensis</name>
    <dbReference type="NCBI Taxonomy" id="476157"/>
    <lineage>
        <taxon>Bacteria</taxon>
        <taxon>Pseudomonadati</taxon>
        <taxon>Pseudomonadota</taxon>
        <taxon>Alphaproteobacteria</taxon>
        <taxon>Sphingomonadales</taxon>
        <taxon>Erythrobacteraceae</taxon>
        <taxon>Altererythrobacter</taxon>
    </lineage>
</organism>
<dbReference type="Pfam" id="PF13417">
    <property type="entry name" value="GST_N_3"/>
    <property type="match status" value="1"/>
</dbReference>
<dbReference type="RefSeq" id="WP_067596516.1">
    <property type="nucleotide sequence ID" value="NZ_CP015963.1"/>
</dbReference>
<dbReference type="SFLD" id="SFLDS00019">
    <property type="entry name" value="Glutathione_Transferase_(cytos"/>
    <property type="match status" value="1"/>
</dbReference>
<dbReference type="InterPro" id="IPR004045">
    <property type="entry name" value="Glutathione_S-Trfase_N"/>
</dbReference>
<dbReference type="InterPro" id="IPR004046">
    <property type="entry name" value="GST_C"/>
</dbReference>
<dbReference type="InterPro" id="IPR040079">
    <property type="entry name" value="Glutathione_S-Trfase"/>
</dbReference>
<dbReference type="PROSITE" id="PS50404">
    <property type="entry name" value="GST_NTER"/>
    <property type="match status" value="1"/>
</dbReference>
<dbReference type="PANTHER" id="PTHR43968">
    <property type="match status" value="1"/>
</dbReference>
<dbReference type="Gene3D" id="3.40.30.10">
    <property type="entry name" value="Glutaredoxin"/>
    <property type="match status" value="1"/>
</dbReference>
<dbReference type="PANTHER" id="PTHR43968:SF6">
    <property type="entry name" value="GLUTATHIONE S-TRANSFERASE OMEGA"/>
    <property type="match status" value="1"/>
</dbReference>
<dbReference type="InterPro" id="IPR036249">
    <property type="entry name" value="Thioredoxin-like_sf"/>
</dbReference>
<dbReference type="PROSITE" id="PS50405">
    <property type="entry name" value="GST_CTER"/>
    <property type="match status" value="1"/>
</dbReference>
<reference evidence="3 4" key="1">
    <citation type="submission" date="2019-07" db="EMBL/GenBank/DDBJ databases">
        <title>Genomic Encyclopedia of Archaeal and Bacterial Type Strains, Phase II (KMG-II): from individual species to whole genera.</title>
        <authorList>
            <person name="Goeker M."/>
        </authorList>
    </citation>
    <scope>NUCLEOTIDE SEQUENCE [LARGE SCALE GENOMIC DNA]</scope>
    <source>
        <strain evidence="3 4">ATCC BAA-2084</strain>
    </source>
</reference>
<dbReference type="Gene3D" id="1.20.1050.10">
    <property type="match status" value="1"/>
</dbReference>
<protein>
    <submittedName>
        <fullName evidence="3">Glutathione S-transferase</fullName>
    </submittedName>
</protein>
<keyword evidence="3" id="KW-0808">Transferase</keyword>
<dbReference type="Pfam" id="PF14497">
    <property type="entry name" value="GST_C_3"/>
    <property type="match status" value="1"/>
</dbReference>
<dbReference type="InterPro" id="IPR050983">
    <property type="entry name" value="GST_Omega/HSP26"/>
</dbReference>
<accession>A0A562UTL6</accession>
<evidence type="ECO:0000259" key="1">
    <source>
        <dbReference type="PROSITE" id="PS50404"/>
    </source>
</evidence>
<dbReference type="AlphaFoldDB" id="A0A562UTL6"/>
<dbReference type="SUPFAM" id="SSF52833">
    <property type="entry name" value="Thioredoxin-like"/>
    <property type="match status" value="1"/>
</dbReference>
<dbReference type="STRING" id="476157.GCA_001663155_00167"/>
<proteinExistence type="predicted"/>
<dbReference type="InterPro" id="IPR036282">
    <property type="entry name" value="Glutathione-S-Trfase_C_sf"/>
</dbReference>
<dbReference type="CDD" id="cd00570">
    <property type="entry name" value="GST_N_family"/>
    <property type="match status" value="1"/>
</dbReference>
<dbReference type="Proteomes" id="UP000320547">
    <property type="component" value="Unassembled WGS sequence"/>
</dbReference>
<sequence length="230" mass="24809">MADLVIYGSPVSPFVRKAAAVCIEKGVDFELESVNVFDPPDWFRAISPLKRIPVLRDRSIAEEGIPGTIADSSAICGYIEKKHPDVPIYPADPYAYGRALWIEEYADSHLAATGGLGIFRAIAFAAMNGKEPDLDTARATWAEKMPPILAYLDSALGDGEFYAGDALSIADITVTTCLMQMTLAAHAPLDAYPALAAHQKRMQARESIAGPFAKAEAFIRKAVPKPLDIA</sequence>
<evidence type="ECO:0000259" key="2">
    <source>
        <dbReference type="PROSITE" id="PS50405"/>
    </source>
</evidence>
<dbReference type="SFLD" id="SFLDG00358">
    <property type="entry name" value="Main_(cytGST)"/>
    <property type="match status" value="1"/>
</dbReference>
<dbReference type="InterPro" id="IPR010987">
    <property type="entry name" value="Glutathione-S-Trfase_C-like"/>
</dbReference>
<name>A0A562UTL6_9SPHN</name>
<gene>
    <name evidence="3" type="ORF">JN10_0577</name>
</gene>
<dbReference type="GO" id="GO:0016740">
    <property type="term" value="F:transferase activity"/>
    <property type="evidence" value="ECO:0007669"/>
    <property type="project" value="UniProtKB-KW"/>
</dbReference>
<comment type="caution">
    <text evidence="3">The sequence shown here is derived from an EMBL/GenBank/DDBJ whole genome shotgun (WGS) entry which is preliminary data.</text>
</comment>
<feature type="domain" description="GST C-terminal" evidence="2">
    <location>
        <begin position="92"/>
        <end position="225"/>
    </location>
</feature>
<evidence type="ECO:0000313" key="3">
    <source>
        <dbReference type="EMBL" id="TWJ08956.1"/>
    </source>
</evidence>
<dbReference type="OrthoDB" id="9782992at2"/>
<keyword evidence="4" id="KW-1185">Reference proteome</keyword>
<dbReference type="SUPFAM" id="SSF47616">
    <property type="entry name" value="GST C-terminal domain-like"/>
    <property type="match status" value="1"/>
</dbReference>